<organism evidence="1 2">
    <name type="scientific">Porphyromonas levii</name>
    <dbReference type="NCBI Taxonomy" id="28114"/>
    <lineage>
        <taxon>Bacteria</taxon>
        <taxon>Pseudomonadati</taxon>
        <taxon>Bacteroidota</taxon>
        <taxon>Bacteroidia</taxon>
        <taxon>Bacteroidales</taxon>
        <taxon>Porphyromonadaceae</taxon>
        <taxon>Porphyromonas</taxon>
    </lineage>
</organism>
<evidence type="ECO:0000313" key="2">
    <source>
        <dbReference type="Proteomes" id="UP000297225"/>
    </source>
</evidence>
<evidence type="ECO:0008006" key="3">
    <source>
        <dbReference type="Google" id="ProtNLM"/>
    </source>
</evidence>
<accession>A0A4Y8WMY6</accession>
<dbReference type="OrthoDB" id="1097760at2"/>
<protein>
    <recommendedName>
        <fullName evidence="3">Phospholipase</fullName>
    </recommendedName>
</protein>
<gene>
    <name evidence="1" type="ORF">E4P47_08735</name>
</gene>
<comment type="caution">
    <text evidence="1">The sequence shown here is derived from an EMBL/GenBank/DDBJ whole genome shotgun (WGS) entry which is preliminary data.</text>
</comment>
<dbReference type="STRING" id="1122973.GCA_000379925_00078"/>
<sequence>MDWISILVIAVLAVVVIYGAKRLRKIREDNGGEVPEIKECAPGHSCSGCCGGTSCFNAKDKERPLLVYFEDQELDRFRRRSGEDYTEAELAEWSEVLHTLSPNELAPWKQSITLRRLPMPKEIRDELEQQLAAQA</sequence>
<keyword evidence="2" id="KW-1185">Reference proteome</keyword>
<dbReference type="Proteomes" id="UP000297225">
    <property type="component" value="Unassembled WGS sequence"/>
</dbReference>
<dbReference type="EMBL" id="SPNC01000176">
    <property type="protein sequence ID" value="TFH94154.1"/>
    <property type="molecule type" value="Genomic_DNA"/>
</dbReference>
<dbReference type="RefSeq" id="WP_134849784.1">
    <property type="nucleotide sequence ID" value="NZ_CP197400.1"/>
</dbReference>
<name>A0A4Y8WMY6_9PORP</name>
<evidence type="ECO:0000313" key="1">
    <source>
        <dbReference type="EMBL" id="TFH94154.1"/>
    </source>
</evidence>
<reference evidence="1 2" key="1">
    <citation type="submission" date="2019-03" db="EMBL/GenBank/DDBJ databases">
        <title>Porphyromonas levii Isolated from the Uterus of Dairy Cows.</title>
        <authorList>
            <person name="Francis A.M."/>
        </authorList>
    </citation>
    <scope>NUCLEOTIDE SEQUENCE [LARGE SCALE GENOMIC DNA]</scope>
    <source>
        <strain evidence="1 2">AF5678</strain>
    </source>
</reference>
<dbReference type="AlphaFoldDB" id="A0A4Y8WMY6"/>
<proteinExistence type="predicted"/>